<dbReference type="InterPro" id="IPR045497">
    <property type="entry name" value="DUF6438"/>
</dbReference>
<dbReference type="AlphaFoldDB" id="A0A2P7QKM7"/>
<evidence type="ECO:0000256" key="1">
    <source>
        <dbReference type="SAM" id="SignalP"/>
    </source>
</evidence>
<feature type="signal peptide" evidence="1">
    <location>
        <begin position="1"/>
        <end position="24"/>
    </location>
</feature>
<accession>A0A2P7QKM7</accession>
<evidence type="ECO:0000313" key="3">
    <source>
        <dbReference type="EMBL" id="PSJ38513.1"/>
    </source>
</evidence>
<dbReference type="Pfam" id="PF20033">
    <property type="entry name" value="DUF6438"/>
    <property type="match status" value="1"/>
</dbReference>
<feature type="chain" id="PRO_5015137404" description="DUF6438 domain-containing protein" evidence="1">
    <location>
        <begin position="25"/>
        <end position="171"/>
    </location>
</feature>
<protein>
    <recommendedName>
        <fullName evidence="2">DUF6438 domain-containing protein</fullName>
    </recommendedName>
</protein>
<feature type="domain" description="DUF6438" evidence="2">
    <location>
        <begin position="39"/>
        <end position="130"/>
    </location>
</feature>
<name>A0A2P7QKM7_9SPHN</name>
<evidence type="ECO:0000313" key="4">
    <source>
        <dbReference type="Proteomes" id="UP000241167"/>
    </source>
</evidence>
<keyword evidence="4" id="KW-1185">Reference proteome</keyword>
<keyword evidence="1" id="KW-0732">Signal</keyword>
<proteinExistence type="predicted"/>
<dbReference type="Proteomes" id="UP000241167">
    <property type="component" value="Unassembled WGS sequence"/>
</dbReference>
<organism evidence="3 4">
    <name type="scientific">Allosphingosinicella deserti</name>
    <dbReference type="NCBI Taxonomy" id="2116704"/>
    <lineage>
        <taxon>Bacteria</taxon>
        <taxon>Pseudomonadati</taxon>
        <taxon>Pseudomonadota</taxon>
        <taxon>Alphaproteobacteria</taxon>
        <taxon>Sphingomonadales</taxon>
        <taxon>Sphingomonadaceae</taxon>
        <taxon>Allosphingosinicella</taxon>
    </lineage>
</organism>
<dbReference type="EMBL" id="PXYI01000006">
    <property type="protein sequence ID" value="PSJ38513.1"/>
    <property type="molecule type" value="Genomic_DNA"/>
</dbReference>
<gene>
    <name evidence="3" type="ORF">C7I55_18975</name>
</gene>
<dbReference type="PROSITE" id="PS51257">
    <property type="entry name" value="PROKAR_LIPOPROTEIN"/>
    <property type="match status" value="1"/>
</dbReference>
<sequence length="171" mass="18393">MLRLFLPRSALLAACALVAGCSTATPRPSAKAAPADVDRIVYEIGPCRGTCPVYSVSIVADGITYFEGLQHTARSGRVPADGTPSLFAAVRDRLARVRPAHSETISHPQCTLYATDQQVVTVTWMGSNREPVSLAFDLGCRDERFAELRASLSAARRLLPVDAFVGRATDF</sequence>
<reference evidence="3 4" key="1">
    <citation type="submission" date="2018-03" db="EMBL/GenBank/DDBJ databases">
        <title>The draft genome of Sphingosinicella sp. GL-C-18.</title>
        <authorList>
            <person name="Liu L."/>
            <person name="Li L."/>
            <person name="Liang L."/>
            <person name="Zhang X."/>
            <person name="Wang T."/>
        </authorList>
    </citation>
    <scope>NUCLEOTIDE SEQUENCE [LARGE SCALE GENOMIC DNA]</scope>
    <source>
        <strain evidence="3 4">GL-C-18</strain>
    </source>
</reference>
<evidence type="ECO:0000259" key="2">
    <source>
        <dbReference type="Pfam" id="PF20033"/>
    </source>
</evidence>
<comment type="caution">
    <text evidence="3">The sequence shown here is derived from an EMBL/GenBank/DDBJ whole genome shotgun (WGS) entry which is preliminary data.</text>
</comment>